<evidence type="ECO:0000313" key="6">
    <source>
        <dbReference type="Proteomes" id="UP000298663"/>
    </source>
</evidence>
<dbReference type="PROSITE" id="PS50002">
    <property type="entry name" value="SH3"/>
    <property type="match status" value="3"/>
</dbReference>
<dbReference type="SUPFAM" id="SSF50044">
    <property type="entry name" value="SH3-domain"/>
    <property type="match status" value="3"/>
</dbReference>
<feature type="region of interest" description="Disordered" evidence="3">
    <location>
        <begin position="1"/>
        <end position="45"/>
    </location>
</feature>
<dbReference type="PANTHER" id="PTHR45929">
    <property type="entry name" value="JAK PATHWAY SIGNAL TRANSDUCTION ADAPTOR MOLECULE"/>
    <property type="match status" value="1"/>
</dbReference>
<dbReference type="PRINTS" id="PR00499">
    <property type="entry name" value="P67PHOX"/>
</dbReference>
<dbReference type="InterPro" id="IPR036028">
    <property type="entry name" value="SH3-like_dom_sf"/>
</dbReference>
<keyword evidence="6" id="KW-1185">Reference proteome</keyword>
<organism evidence="5 6">
    <name type="scientific">Steinernema carpocapsae</name>
    <name type="common">Entomopathogenic nematode</name>
    <dbReference type="NCBI Taxonomy" id="34508"/>
    <lineage>
        <taxon>Eukaryota</taxon>
        <taxon>Metazoa</taxon>
        <taxon>Ecdysozoa</taxon>
        <taxon>Nematoda</taxon>
        <taxon>Chromadorea</taxon>
        <taxon>Rhabditida</taxon>
        <taxon>Tylenchina</taxon>
        <taxon>Panagrolaimomorpha</taxon>
        <taxon>Strongyloidoidea</taxon>
        <taxon>Steinernematidae</taxon>
        <taxon>Steinernema</taxon>
    </lineage>
</organism>
<comment type="caution">
    <text evidence="5">The sequence shown here is derived from an EMBL/GenBank/DDBJ whole genome shotgun (WGS) entry which is preliminary data.</text>
</comment>
<feature type="domain" description="SH3" evidence="4">
    <location>
        <begin position="268"/>
        <end position="329"/>
    </location>
</feature>
<feature type="compositionally biased region" description="Polar residues" evidence="3">
    <location>
        <begin position="249"/>
        <end position="265"/>
    </location>
</feature>
<reference evidence="5 6" key="2">
    <citation type="journal article" date="2019" name="G3 (Bethesda)">
        <title>Hybrid Assembly of the Genome of the Entomopathogenic Nematode Steinernema carpocapsae Identifies the X-Chromosome.</title>
        <authorList>
            <person name="Serra L."/>
            <person name="Macchietto M."/>
            <person name="Macias-Munoz A."/>
            <person name="McGill C.J."/>
            <person name="Rodriguez I.M."/>
            <person name="Rodriguez B."/>
            <person name="Murad R."/>
            <person name="Mortazavi A."/>
        </authorList>
    </citation>
    <scope>NUCLEOTIDE SEQUENCE [LARGE SCALE GENOMIC DNA]</scope>
    <source>
        <strain evidence="5 6">ALL</strain>
    </source>
</reference>
<feature type="domain" description="SH3" evidence="4">
    <location>
        <begin position="434"/>
        <end position="492"/>
    </location>
</feature>
<dbReference type="GO" id="GO:0033565">
    <property type="term" value="C:ESCRT-0 complex"/>
    <property type="evidence" value="ECO:0007669"/>
    <property type="project" value="TreeGrafter"/>
</dbReference>
<evidence type="ECO:0000313" key="5">
    <source>
        <dbReference type="EMBL" id="TKR68698.1"/>
    </source>
</evidence>
<proteinExistence type="predicted"/>
<dbReference type="Gene3D" id="2.30.30.40">
    <property type="entry name" value="SH3 Domains"/>
    <property type="match status" value="3"/>
</dbReference>
<dbReference type="STRING" id="34508.A0A4U5MHD8"/>
<dbReference type="SMART" id="SM00326">
    <property type="entry name" value="SH3"/>
    <property type="match status" value="3"/>
</dbReference>
<sequence>MFDKSLLPPPLPPKSRNESLGAQLPTYRERPKPHASPSSGGGFAAAKSLFENQTVRNMAFSAAQNPAVRNATISAAQNPAVRNAALSAVQNPSVRNVAISSMVQQQCQKPPLVPKPQKFTTLQQQPVNDEIQKKKVANLVKELDNFYSHQPTPPRPNGAHASLYPALPEESSFQSPFIPTPIRTTSIPTSQTFDNSLICSVRSSSVQPDYLSSSYSAQQELDDLFGTCAPASCFAKKPAPARPPPPKFKNSQSHPNLNQMGGSSSPNIFEPHAIVKYPYKAAHKDELTCQPNDVVLLQREVDEQWVYALNTRSGQRGIVPLVFLTVKVPLVPESKNSWGDNSVGSMATSFEGLSFGGGYKTAKTARAIYDYSSPVQGDLQFKAGDIITILDRVDADWYKGTLFGRTGIFPSNFVETGTPTSNATTPLASPKSAFNLGTVTATYDYASGVSEDLTFQAGDVIEVVERINDEWIRGRLGPRVGMVPLTFVTENN</sequence>
<gene>
    <name evidence="5" type="ORF">L596_030943</name>
</gene>
<feature type="region of interest" description="Disordered" evidence="3">
    <location>
        <begin position="238"/>
        <end position="265"/>
    </location>
</feature>
<dbReference type="AlphaFoldDB" id="A0A4U5MHD8"/>
<keyword evidence="1 2" id="KW-0728">SH3 domain</keyword>
<accession>A0A4U5MHD8</accession>
<evidence type="ECO:0000256" key="3">
    <source>
        <dbReference type="SAM" id="MobiDB-lite"/>
    </source>
</evidence>
<reference evidence="5 6" key="1">
    <citation type="journal article" date="2015" name="Genome Biol.">
        <title>Comparative genomics of Steinernema reveals deeply conserved gene regulatory networks.</title>
        <authorList>
            <person name="Dillman A.R."/>
            <person name="Macchietto M."/>
            <person name="Porter C.F."/>
            <person name="Rogers A."/>
            <person name="Williams B."/>
            <person name="Antoshechkin I."/>
            <person name="Lee M.M."/>
            <person name="Goodwin Z."/>
            <person name="Lu X."/>
            <person name="Lewis E.E."/>
            <person name="Goodrich-Blair H."/>
            <person name="Stock S.P."/>
            <person name="Adams B.J."/>
            <person name="Sternberg P.W."/>
            <person name="Mortazavi A."/>
        </authorList>
    </citation>
    <scope>NUCLEOTIDE SEQUENCE [LARGE SCALE GENOMIC DNA]</scope>
    <source>
        <strain evidence="5 6">ALL</strain>
    </source>
</reference>
<dbReference type="Pfam" id="PF00018">
    <property type="entry name" value="SH3_1"/>
    <property type="match status" value="3"/>
</dbReference>
<dbReference type="InterPro" id="IPR050670">
    <property type="entry name" value="STAM"/>
</dbReference>
<evidence type="ECO:0000256" key="1">
    <source>
        <dbReference type="ARBA" id="ARBA00022443"/>
    </source>
</evidence>
<dbReference type="Proteomes" id="UP000298663">
    <property type="component" value="Unassembled WGS sequence"/>
</dbReference>
<dbReference type="EMBL" id="AZBU02000008">
    <property type="protein sequence ID" value="TKR68698.1"/>
    <property type="molecule type" value="Genomic_DNA"/>
</dbReference>
<dbReference type="InterPro" id="IPR001452">
    <property type="entry name" value="SH3_domain"/>
</dbReference>
<dbReference type="CDD" id="cd00174">
    <property type="entry name" value="SH3"/>
    <property type="match status" value="2"/>
</dbReference>
<dbReference type="PRINTS" id="PR00452">
    <property type="entry name" value="SH3DOMAIN"/>
</dbReference>
<protein>
    <recommendedName>
        <fullName evidence="4">SH3 domain-containing protein</fullName>
    </recommendedName>
</protein>
<evidence type="ECO:0000259" key="4">
    <source>
        <dbReference type="PROSITE" id="PS50002"/>
    </source>
</evidence>
<evidence type="ECO:0000256" key="2">
    <source>
        <dbReference type="PROSITE-ProRule" id="PRU00192"/>
    </source>
</evidence>
<name>A0A4U5MHD8_STECR</name>
<dbReference type="OrthoDB" id="27823at2759"/>
<feature type="domain" description="SH3" evidence="4">
    <location>
        <begin position="360"/>
        <end position="419"/>
    </location>
</feature>
<dbReference type="GO" id="GO:0043328">
    <property type="term" value="P:protein transport to vacuole involved in ubiquitin-dependent protein catabolic process via the multivesicular body sorting pathway"/>
    <property type="evidence" value="ECO:0007669"/>
    <property type="project" value="TreeGrafter"/>
</dbReference>
<dbReference type="PANTHER" id="PTHR45929:SF3">
    <property type="entry name" value="JAK PATHWAY SIGNAL TRANSDUCTION ADAPTOR MOLECULE"/>
    <property type="match status" value="1"/>
</dbReference>